<dbReference type="PANTHER" id="PTHR27008">
    <property type="entry name" value="OS04G0122200 PROTEIN"/>
    <property type="match status" value="1"/>
</dbReference>
<evidence type="ECO:0000256" key="6">
    <source>
        <dbReference type="ARBA" id="ARBA00022692"/>
    </source>
</evidence>
<comment type="similarity">
    <text evidence="2">Belongs to the protein kinase superfamily. Ser/Thr protein kinase family.</text>
</comment>
<dbReference type="PROSITE" id="PS50011">
    <property type="entry name" value="PROTEIN_KINASE_DOM"/>
    <property type="match status" value="1"/>
</dbReference>
<feature type="transmembrane region" description="Helical" evidence="14">
    <location>
        <begin position="665"/>
        <end position="686"/>
    </location>
</feature>
<dbReference type="Pfam" id="PF13855">
    <property type="entry name" value="LRR_8"/>
    <property type="match status" value="2"/>
</dbReference>
<dbReference type="Pfam" id="PF08263">
    <property type="entry name" value="LRRNT_2"/>
    <property type="match status" value="1"/>
</dbReference>
<dbReference type="InterPro" id="IPR001245">
    <property type="entry name" value="Ser-Thr/Tyr_kinase_cat_dom"/>
</dbReference>
<evidence type="ECO:0000256" key="11">
    <source>
        <dbReference type="ARBA" id="ARBA00022989"/>
    </source>
</evidence>
<dbReference type="Gene3D" id="3.80.10.10">
    <property type="entry name" value="Ribonuclease Inhibitor"/>
    <property type="match status" value="3"/>
</dbReference>
<dbReference type="Pfam" id="PF07714">
    <property type="entry name" value="PK_Tyr_Ser-Thr"/>
    <property type="match status" value="1"/>
</dbReference>
<comment type="subcellular location">
    <subcellularLocation>
        <location evidence="1">Membrane</location>
    </subcellularLocation>
</comment>
<reference evidence="17" key="2">
    <citation type="submission" date="2025-08" db="UniProtKB">
        <authorList>
            <consortium name="RefSeq"/>
        </authorList>
    </citation>
    <scope>IDENTIFICATION</scope>
    <source>
        <tissue evidence="17">Leaves</tissue>
    </source>
</reference>
<evidence type="ECO:0000256" key="7">
    <source>
        <dbReference type="ARBA" id="ARBA00022737"/>
    </source>
</evidence>
<evidence type="ECO:0000256" key="9">
    <source>
        <dbReference type="ARBA" id="ARBA00022777"/>
    </source>
</evidence>
<evidence type="ECO:0000256" key="5">
    <source>
        <dbReference type="ARBA" id="ARBA00022679"/>
    </source>
</evidence>
<dbReference type="Gene3D" id="1.10.510.10">
    <property type="entry name" value="Transferase(Phosphotransferase) domain 1"/>
    <property type="match status" value="1"/>
</dbReference>
<dbReference type="GO" id="GO:0004674">
    <property type="term" value="F:protein serine/threonine kinase activity"/>
    <property type="evidence" value="ECO:0007669"/>
    <property type="project" value="UniProtKB-KW"/>
</dbReference>
<evidence type="ECO:0000256" key="2">
    <source>
        <dbReference type="ARBA" id="ARBA00008684"/>
    </source>
</evidence>
<dbReference type="SMART" id="SM00220">
    <property type="entry name" value="S_TKc"/>
    <property type="match status" value="1"/>
</dbReference>
<evidence type="ECO:0000256" key="12">
    <source>
        <dbReference type="ARBA" id="ARBA00023136"/>
    </source>
</evidence>
<dbReference type="GeneID" id="113730373"/>
<feature type="binding site" evidence="13">
    <location>
        <position position="750"/>
    </location>
    <ligand>
        <name>ATP</name>
        <dbReference type="ChEBI" id="CHEBI:30616"/>
    </ligand>
</feature>
<dbReference type="OrthoDB" id="676979at2759"/>
<accession>A0A6P6W600</accession>
<dbReference type="InterPro" id="IPR013210">
    <property type="entry name" value="LRR_N_plant-typ"/>
</dbReference>
<dbReference type="Proteomes" id="UP001652660">
    <property type="component" value="Chromosome 2e"/>
</dbReference>
<reference evidence="16" key="1">
    <citation type="journal article" date="2025" name="Foods">
        <title>Unveiling the Microbial Signatures of Arabica Coffee Cherries: Insights into Ripeness Specific Diversity, Functional Traits, and Implications for Quality and Safety.</title>
        <authorList>
            <consortium name="RefSeq"/>
            <person name="Tenea G.N."/>
            <person name="Cifuentes V."/>
            <person name="Reyes P."/>
            <person name="Cevallos-Vallejos M."/>
        </authorList>
    </citation>
    <scope>NUCLEOTIDE SEQUENCE [LARGE SCALE GENOMIC DNA]</scope>
</reference>
<organism evidence="16 17">
    <name type="scientific">Coffea arabica</name>
    <name type="common">Arabian coffee</name>
    <dbReference type="NCBI Taxonomy" id="13443"/>
    <lineage>
        <taxon>Eukaryota</taxon>
        <taxon>Viridiplantae</taxon>
        <taxon>Streptophyta</taxon>
        <taxon>Embryophyta</taxon>
        <taxon>Tracheophyta</taxon>
        <taxon>Spermatophyta</taxon>
        <taxon>Magnoliopsida</taxon>
        <taxon>eudicotyledons</taxon>
        <taxon>Gunneridae</taxon>
        <taxon>Pentapetalae</taxon>
        <taxon>asterids</taxon>
        <taxon>lamiids</taxon>
        <taxon>Gentianales</taxon>
        <taxon>Rubiaceae</taxon>
        <taxon>Ixoroideae</taxon>
        <taxon>Gardenieae complex</taxon>
        <taxon>Bertiereae - Coffeeae clade</taxon>
        <taxon>Coffeeae</taxon>
        <taxon>Coffea</taxon>
    </lineage>
</organism>
<feature type="domain" description="Protein kinase" evidence="15">
    <location>
        <begin position="720"/>
        <end position="1018"/>
    </location>
</feature>
<dbReference type="SMART" id="SM00369">
    <property type="entry name" value="LRR_TYP"/>
    <property type="match status" value="7"/>
</dbReference>
<dbReference type="InterPro" id="IPR032675">
    <property type="entry name" value="LRR_dom_sf"/>
</dbReference>
<evidence type="ECO:0000313" key="16">
    <source>
        <dbReference type="Proteomes" id="UP001652660"/>
    </source>
</evidence>
<dbReference type="InterPro" id="IPR008271">
    <property type="entry name" value="Ser/Thr_kinase_AS"/>
</dbReference>
<dbReference type="AlphaFoldDB" id="A0A6P6W600"/>
<dbReference type="Pfam" id="PF00560">
    <property type="entry name" value="LRR_1"/>
    <property type="match status" value="5"/>
</dbReference>
<keyword evidence="9" id="KW-0418">Kinase</keyword>
<evidence type="ECO:0000313" key="17">
    <source>
        <dbReference type="RefSeq" id="XP_027110813.2"/>
    </source>
</evidence>
<evidence type="ECO:0000256" key="1">
    <source>
        <dbReference type="ARBA" id="ARBA00004370"/>
    </source>
</evidence>
<evidence type="ECO:0000256" key="13">
    <source>
        <dbReference type="PROSITE-ProRule" id="PRU10141"/>
    </source>
</evidence>
<dbReference type="GO" id="GO:0006952">
    <property type="term" value="P:defense response"/>
    <property type="evidence" value="ECO:0007669"/>
    <property type="project" value="UniProtKB-ARBA"/>
</dbReference>
<keyword evidence="16" id="KW-1185">Reference proteome</keyword>
<proteinExistence type="inferred from homology"/>
<evidence type="ECO:0000259" key="15">
    <source>
        <dbReference type="PROSITE" id="PS50011"/>
    </source>
</evidence>
<dbReference type="InterPro" id="IPR003591">
    <property type="entry name" value="Leu-rich_rpt_typical-subtyp"/>
</dbReference>
<dbReference type="GO" id="GO:0005524">
    <property type="term" value="F:ATP binding"/>
    <property type="evidence" value="ECO:0007669"/>
    <property type="project" value="UniProtKB-UniRule"/>
</dbReference>
<keyword evidence="12 14" id="KW-0472">Membrane</keyword>
<dbReference type="InterPro" id="IPR000719">
    <property type="entry name" value="Prot_kinase_dom"/>
</dbReference>
<dbReference type="SUPFAM" id="SSF56112">
    <property type="entry name" value="Protein kinase-like (PK-like)"/>
    <property type="match status" value="1"/>
</dbReference>
<keyword evidence="10 13" id="KW-0067">ATP-binding</keyword>
<evidence type="ECO:0000256" key="8">
    <source>
        <dbReference type="ARBA" id="ARBA00022741"/>
    </source>
</evidence>
<dbReference type="PANTHER" id="PTHR27008:SF596">
    <property type="entry name" value="OS02G0215500 PROTEIN"/>
    <property type="match status" value="1"/>
</dbReference>
<dbReference type="InterPro" id="IPR011009">
    <property type="entry name" value="Kinase-like_dom_sf"/>
</dbReference>
<dbReference type="InterPro" id="IPR051809">
    <property type="entry name" value="Plant_receptor-like_S/T_kinase"/>
</dbReference>
<evidence type="ECO:0000256" key="14">
    <source>
        <dbReference type="SAM" id="Phobius"/>
    </source>
</evidence>
<dbReference type="GO" id="GO:0051707">
    <property type="term" value="P:response to other organism"/>
    <property type="evidence" value="ECO:0007669"/>
    <property type="project" value="UniProtKB-ARBA"/>
</dbReference>
<sequence length="1023" mass="111478">MPRLLISIPATRRVPLALLTVVALYFTSIPLDTASTKTMKGQKEADDRDVVALLAFKSIIQHDPYGIMNSWNDSHDLCRWEVIQCGRKHKRVTSINLKDKGLVGFLSPFLGNLSFLRALNLTNNTFQGEIPAQFGQLFRLQILSLSWNSIEGEIPANLSRCSSLVQLSLSYNKLVGRLPPAFGFLRNLETLAILTNDLTGAIPSSLGNLTSLTSLAVVDNHLVGNIPETLGQLRNLRVFGFGGNELYGTIPPSIYNLSQLKTLSVPANQLHGSLPSALGLMLPHLRYLLLADNQFTGMLPVSITNASDLTTIDIGHNRFKGKIAVDFGGLPNLVVLFAPGNNFGSGELDEMHFLSTMTNCSNLVGVDLGSNQLKGVLPSNIGNLSQFFRMLSLGDNHIYGGIPSVLGNLVSLDNLILEGNQLTGSIPSTIGNLQKLQMLALDSNKLSGKIPDSLGNLSLMNKLYLGGNMLDGTIPPSLGNCQGLLFLELSQNNLSGFIPKEIFGISSLSIYLGLSNNHLSGTLPLEVGNLENLAEFDASENQLSGELPETLGSCSSLESLSLAGNLFEGSIPKFLSSMRAIQILDLSRNNFSGQIPHFLEELAIKTLNLSYNDFVGKVPKKGVFANASAISVVGNRRLCGGIFQLQLPKCRILRDSKKHKKPLRVIIPIIIPTSIVFLGVILISIFRQRSLKKRSYETCLSGGLFLKLNYKQLLQATNGFSAENLVGVGSFGSVYKGNLNEERNLTVAVKVFNLLHHGAFKSFCAECEVLRNIRHRNLVKIITSCSSLDVQGNEFKALVYEFMPNGSLDNWLHSWEEDQQNKSGRPNLLQRINVAIDVACALDYLHHHCHAEIVHCDLKPSNILLDNDLTAHVGDFGLAKFLQSPLNLQESSSAGIRGTIGYVAPEYGLGAEVSTYGDVYSFGILLLEMVTGKRPTHALFSEGLDLHKFVEMAVPDRVMDIVDPVLLIFAGDSSKCSQLEDCLISLLKVGLACSTDLPQDRMNMAEVFSSLKSIKDTFSMAGL</sequence>
<evidence type="ECO:0000256" key="10">
    <source>
        <dbReference type="ARBA" id="ARBA00022840"/>
    </source>
</evidence>
<evidence type="ECO:0000256" key="4">
    <source>
        <dbReference type="ARBA" id="ARBA00022614"/>
    </source>
</evidence>
<protein>
    <recommendedName>
        <fullName evidence="15">Protein kinase domain-containing protein</fullName>
    </recommendedName>
</protein>
<keyword evidence="6 14" id="KW-0812">Transmembrane</keyword>
<gene>
    <name evidence="17" type="primary">LOC113730373</name>
</gene>
<keyword evidence="5" id="KW-0808">Transferase</keyword>
<keyword evidence="7" id="KW-0677">Repeat</keyword>
<keyword evidence="11 14" id="KW-1133">Transmembrane helix</keyword>
<dbReference type="RefSeq" id="XP_027110813.2">
    <property type="nucleotide sequence ID" value="XM_027255012.2"/>
</dbReference>
<dbReference type="SUPFAM" id="SSF52058">
    <property type="entry name" value="L domain-like"/>
    <property type="match status" value="2"/>
</dbReference>
<dbReference type="InterPro" id="IPR001611">
    <property type="entry name" value="Leu-rich_rpt"/>
</dbReference>
<dbReference type="PROSITE" id="PS00108">
    <property type="entry name" value="PROTEIN_KINASE_ST"/>
    <property type="match status" value="1"/>
</dbReference>
<evidence type="ECO:0000256" key="3">
    <source>
        <dbReference type="ARBA" id="ARBA00022527"/>
    </source>
</evidence>
<keyword evidence="8 13" id="KW-0547">Nucleotide-binding</keyword>
<dbReference type="GO" id="GO:0005886">
    <property type="term" value="C:plasma membrane"/>
    <property type="evidence" value="ECO:0007669"/>
    <property type="project" value="UniProtKB-SubCell"/>
</dbReference>
<dbReference type="PROSITE" id="PS00107">
    <property type="entry name" value="PROTEIN_KINASE_ATP"/>
    <property type="match status" value="1"/>
</dbReference>
<name>A0A6P6W600_COFAR</name>
<dbReference type="InterPro" id="IPR017441">
    <property type="entry name" value="Protein_kinase_ATP_BS"/>
</dbReference>
<dbReference type="Gene3D" id="3.30.200.20">
    <property type="entry name" value="Phosphorylase Kinase, domain 1"/>
    <property type="match status" value="1"/>
</dbReference>
<keyword evidence="4" id="KW-0433">Leucine-rich repeat</keyword>
<keyword evidence="3" id="KW-0723">Serine/threonine-protein kinase</keyword>